<dbReference type="GO" id="GO:0005524">
    <property type="term" value="F:ATP binding"/>
    <property type="evidence" value="ECO:0007669"/>
    <property type="project" value="UniProtKB-KW"/>
</dbReference>
<feature type="transmembrane region" description="Helical" evidence="6">
    <location>
        <begin position="91"/>
        <end position="109"/>
    </location>
</feature>
<keyword evidence="3" id="KW-0067">ATP-binding</keyword>
<proteinExistence type="predicted"/>
<accession>A0AAW2KIE2</accession>
<keyword evidence="1 6" id="KW-0812">Transmembrane</keyword>
<organism evidence="7">
    <name type="scientific">Sesamum radiatum</name>
    <name type="common">Black benniseed</name>
    <dbReference type="NCBI Taxonomy" id="300843"/>
    <lineage>
        <taxon>Eukaryota</taxon>
        <taxon>Viridiplantae</taxon>
        <taxon>Streptophyta</taxon>
        <taxon>Embryophyta</taxon>
        <taxon>Tracheophyta</taxon>
        <taxon>Spermatophyta</taxon>
        <taxon>Magnoliopsida</taxon>
        <taxon>eudicotyledons</taxon>
        <taxon>Gunneridae</taxon>
        <taxon>Pentapetalae</taxon>
        <taxon>asterids</taxon>
        <taxon>lamiids</taxon>
        <taxon>Lamiales</taxon>
        <taxon>Pedaliaceae</taxon>
        <taxon>Sesamum</taxon>
    </lineage>
</organism>
<dbReference type="Gene3D" id="1.20.1560.10">
    <property type="entry name" value="ABC transporter type 1, transmembrane domain"/>
    <property type="match status" value="1"/>
</dbReference>
<gene>
    <name evidence="7" type="ORF">Sradi_6044600</name>
</gene>
<dbReference type="GO" id="GO:0016020">
    <property type="term" value="C:membrane"/>
    <property type="evidence" value="ECO:0007669"/>
    <property type="project" value="InterPro"/>
</dbReference>
<dbReference type="PANTHER" id="PTHR24223">
    <property type="entry name" value="ATP-BINDING CASSETTE SUB-FAMILY C"/>
    <property type="match status" value="1"/>
</dbReference>
<evidence type="ECO:0000256" key="6">
    <source>
        <dbReference type="SAM" id="Phobius"/>
    </source>
</evidence>
<dbReference type="SUPFAM" id="SSF90123">
    <property type="entry name" value="ABC transporter transmembrane region"/>
    <property type="match status" value="1"/>
</dbReference>
<dbReference type="AlphaFoldDB" id="A0AAW2KIE2"/>
<dbReference type="GO" id="GO:0042626">
    <property type="term" value="F:ATPase-coupled transmembrane transporter activity"/>
    <property type="evidence" value="ECO:0007669"/>
    <property type="project" value="TreeGrafter"/>
</dbReference>
<feature type="transmembrane region" description="Helical" evidence="6">
    <location>
        <begin position="212"/>
        <end position="232"/>
    </location>
</feature>
<keyword evidence="5 6" id="KW-0472">Membrane</keyword>
<name>A0AAW2KIE2_SESRA</name>
<reference evidence="7" key="2">
    <citation type="journal article" date="2024" name="Plant">
        <title>Genomic evolution and insights into agronomic trait innovations of Sesamum species.</title>
        <authorList>
            <person name="Miao H."/>
            <person name="Wang L."/>
            <person name="Qu L."/>
            <person name="Liu H."/>
            <person name="Sun Y."/>
            <person name="Le M."/>
            <person name="Wang Q."/>
            <person name="Wei S."/>
            <person name="Zheng Y."/>
            <person name="Lin W."/>
            <person name="Duan Y."/>
            <person name="Cao H."/>
            <person name="Xiong S."/>
            <person name="Wang X."/>
            <person name="Wei L."/>
            <person name="Li C."/>
            <person name="Ma Q."/>
            <person name="Ju M."/>
            <person name="Zhao R."/>
            <person name="Li G."/>
            <person name="Mu C."/>
            <person name="Tian Q."/>
            <person name="Mei H."/>
            <person name="Zhang T."/>
            <person name="Gao T."/>
            <person name="Zhang H."/>
        </authorList>
    </citation>
    <scope>NUCLEOTIDE SEQUENCE</scope>
    <source>
        <strain evidence="7">G02</strain>
    </source>
</reference>
<evidence type="ECO:0000313" key="7">
    <source>
        <dbReference type="EMBL" id="KAL0306273.1"/>
    </source>
</evidence>
<evidence type="ECO:0000256" key="1">
    <source>
        <dbReference type="ARBA" id="ARBA00022692"/>
    </source>
</evidence>
<sequence>MASHLLLNPSLLRLFTGSLHLILLLGTIVSWVCEKIRGNGDEGQKQSVRHTRLLFYRPTLYSCLSISLFNLALCVFYCFYWYTNGRSDEKIVILVDLGVKTVAWFYLSRFFENQLLNVSERKYPIVLRLWWGLFVLVSCYCLAMDILYYKKYQTLSALFWASDIVSLLSTFDSVRTTYPVFNDKLESGRVKSNRVTATMLAKALIYSTRWEIGTLLYVIIFTLASYVGPYLIDDFVQYLNGHQDVPNEGYILVSAFTISKVLQCLAQRQYYLKVQQAGYRARAALVSKIYNKA</sequence>
<feature type="transmembrane region" description="Helical" evidence="6">
    <location>
        <begin position="129"/>
        <end position="149"/>
    </location>
</feature>
<evidence type="ECO:0000256" key="2">
    <source>
        <dbReference type="ARBA" id="ARBA00022741"/>
    </source>
</evidence>
<dbReference type="PANTHER" id="PTHR24223:SF181">
    <property type="entry name" value="ABC TRANSPORTER C FAMILY MEMBER 3"/>
    <property type="match status" value="1"/>
</dbReference>
<keyword evidence="4 6" id="KW-1133">Transmembrane helix</keyword>
<feature type="transmembrane region" description="Helical" evidence="6">
    <location>
        <begin position="59"/>
        <end position="79"/>
    </location>
</feature>
<dbReference type="EMBL" id="JACGWJ010000028">
    <property type="protein sequence ID" value="KAL0306273.1"/>
    <property type="molecule type" value="Genomic_DNA"/>
</dbReference>
<feature type="transmembrane region" description="Helical" evidence="6">
    <location>
        <begin position="12"/>
        <end position="32"/>
    </location>
</feature>
<evidence type="ECO:0000256" key="3">
    <source>
        <dbReference type="ARBA" id="ARBA00022840"/>
    </source>
</evidence>
<protein>
    <submittedName>
        <fullName evidence="7">ABC transporter C family member 3</fullName>
    </submittedName>
</protein>
<evidence type="ECO:0000256" key="5">
    <source>
        <dbReference type="ARBA" id="ARBA00023136"/>
    </source>
</evidence>
<dbReference type="InterPro" id="IPR050173">
    <property type="entry name" value="ABC_transporter_C-like"/>
</dbReference>
<evidence type="ECO:0000256" key="4">
    <source>
        <dbReference type="ARBA" id="ARBA00022989"/>
    </source>
</evidence>
<reference evidence="7" key="1">
    <citation type="submission" date="2020-06" db="EMBL/GenBank/DDBJ databases">
        <authorList>
            <person name="Li T."/>
            <person name="Hu X."/>
            <person name="Zhang T."/>
            <person name="Song X."/>
            <person name="Zhang H."/>
            <person name="Dai N."/>
            <person name="Sheng W."/>
            <person name="Hou X."/>
            <person name="Wei L."/>
        </authorList>
    </citation>
    <scope>NUCLEOTIDE SEQUENCE</scope>
    <source>
        <strain evidence="7">G02</strain>
        <tissue evidence="7">Leaf</tissue>
    </source>
</reference>
<dbReference type="InterPro" id="IPR036640">
    <property type="entry name" value="ABC1_TM_sf"/>
</dbReference>
<keyword evidence="2" id="KW-0547">Nucleotide-binding</keyword>
<comment type="caution">
    <text evidence="7">The sequence shown here is derived from an EMBL/GenBank/DDBJ whole genome shotgun (WGS) entry which is preliminary data.</text>
</comment>